<feature type="chain" id="PRO_5026290646" description="Ig-like domain-containing protein" evidence="1">
    <location>
        <begin position="44"/>
        <end position="192"/>
    </location>
</feature>
<dbReference type="AlphaFoldDB" id="A0A6G9YJ04"/>
<evidence type="ECO:0000256" key="1">
    <source>
        <dbReference type="SAM" id="SignalP"/>
    </source>
</evidence>
<keyword evidence="3" id="KW-1185">Reference proteome</keyword>
<evidence type="ECO:0000313" key="2">
    <source>
        <dbReference type="EMBL" id="QIS13016.1"/>
    </source>
</evidence>
<dbReference type="KEGG" id="nah:F5544_25810"/>
<evidence type="ECO:0008006" key="4">
    <source>
        <dbReference type="Google" id="ProtNLM"/>
    </source>
</evidence>
<gene>
    <name evidence="2" type="ORF">F5544_25810</name>
</gene>
<evidence type="ECO:0000313" key="3">
    <source>
        <dbReference type="Proteomes" id="UP000503540"/>
    </source>
</evidence>
<protein>
    <recommendedName>
        <fullName evidence="4">Ig-like domain-containing protein</fullName>
    </recommendedName>
</protein>
<dbReference type="EMBL" id="CP046172">
    <property type="protein sequence ID" value="QIS13016.1"/>
    <property type="molecule type" value="Genomic_DNA"/>
</dbReference>
<dbReference type="RefSeq" id="WP_167475616.1">
    <property type="nucleotide sequence ID" value="NZ_CP046172.1"/>
</dbReference>
<sequence length="192" mass="19959">MRGSDRRKILPGRVFGKFWSNIVALVLLSAAISAASSTAPARAADGDLTCQAKATFIFDPSPLSYYDTYLTPSGTVDLGAKADAGTPCTSETGATMSGGTFTLDPFSAVFSCTHADLTGTGTIAWNNGNPASSIKWHLTITVRGDRTLTAEVVAGPLQGDTVTISPGNVTADGDCAGYIHKLQFDDATITFQ</sequence>
<proteinExistence type="predicted"/>
<dbReference type="Proteomes" id="UP000503540">
    <property type="component" value="Chromosome"/>
</dbReference>
<organism evidence="2 3">
    <name type="scientific">Nocardia arthritidis</name>
    <dbReference type="NCBI Taxonomy" id="228602"/>
    <lineage>
        <taxon>Bacteria</taxon>
        <taxon>Bacillati</taxon>
        <taxon>Actinomycetota</taxon>
        <taxon>Actinomycetes</taxon>
        <taxon>Mycobacteriales</taxon>
        <taxon>Nocardiaceae</taxon>
        <taxon>Nocardia</taxon>
    </lineage>
</organism>
<feature type="signal peptide" evidence="1">
    <location>
        <begin position="1"/>
        <end position="43"/>
    </location>
</feature>
<keyword evidence="1" id="KW-0732">Signal</keyword>
<reference evidence="2 3" key="1">
    <citation type="journal article" date="2019" name="ACS Chem. Biol.">
        <title>Identification and Mobilization of a Cryptic Antibiotic Biosynthesis Gene Locus from a Human-Pathogenic Nocardia Isolate.</title>
        <authorList>
            <person name="Herisse M."/>
            <person name="Ishida K."/>
            <person name="Porter J.L."/>
            <person name="Howden B."/>
            <person name="Hertweck C."/>
            <person name="Stinear T.P."/>
            <person name="Pidot S.J."/>
        </authorList>
    </citation>
    <scope>NUCLEOTIDE SEQUENCE [LARGE SCALE GENOMIC DNA]</scope>
    <source>
        <strain evidence="2 3">AUSMDU00012717</strain>
    </source>
</reference>
<name>A0A6G9YJ04_9NOCA</name>
<accession>A0A6G9YJ04</accession>